<comment type="caution">
    <text evidence="2">The sequence shown here is derived from an EMBL/GenBank/DDBJ whole genome shotgun (WGS) entry which is preliminary data.</text>
</comment>
<feature type="compositionally biased region" description="Acidic residues" evidence="1">
    <location>
        <begin position="30"/>
        <end position="56"/>
    </location>
</feature>
<feature type="region of interest" description="Disordered" evidence="1">
    <location>
        <begin position="1"/>
        <end position="66"/>
    </location>
</feature>
<dbReference type="AlphaFoldDB" id="A0AAV7W1B0"/>
<keyword evidence="3" id="KW-1185">Reference proteome</keyword>
<name>A0AAV7W1B0_PLEWA</name>
<evidence type="ECO:0000313" key="2">
    <source>
        <dbReference type="EMBL" id="KAJ1206486.1"/>
    </source>
</evidence>
<protein>
    <submittedName>
        <fullName evidence="2">Uncharacterized protein</fullName>
    </submittedName>
</protein>
<evidence type="ECO:0000256" key="1">
    <source>
        <dbReference type="SAM" id="MobiDB-lite"/>
    </source>
</evidence>
<proteinExistence type="predicted"/>
<dbReference type="EMBL" id="JANPWB010000002">
    <property type="protein sequence ID" value="KAJ1206486.1"/>
    <property type="molecule type" value="Genomic_DNA"/>
</dbReference>
<reference evidence="2" key="1">
    <citation type="journal article" date="2022" name="bioRxiv">
        <title>Sequencing and chromosome-scale assembly of the giantPleurodeles waltlgenome.</title>
        <authorList>
            <person name="Brown T."/>
            <person name="Elewa A."/>
            <person name="Iarovenko S."/>
            <person name="Subramanian E."/>
            <person name="Araus A.J."/>
            <person name="Petzold A."/>
            <person name="Susuki M."/>
            <person name="Suzuki K.-i.T."/>
            <person name="Hayashi T."/>
            <person name="Toyoda A."/>
            <person name="Oliveira C."/>
            <person name="Osipova E."/>
            <person name="Leigh N.D."/>
            <person name="Simon A."/>
            <person name="Yun M.H."/>
        </authorList>
    </citation>
    <scope>NUCLEOTIDE SEQUENCE</scope>
    <source>
        <strain evidence="2">20211129_DDA</strain>
        <tissue evidence="2">Liver</tissue>
    </source>
</reference>
<sequence>QVGGRHVGQSTIELPSNKSQGHMENKRGGEEDDDLELDYDEDEGEWEDGEVREEEGSEVKRGGGAGAQVRRNPCLCFSFSGRRHGGRAVKCKAIEATWRNDEA</sequence>
<dbReference type="Proteomes" id="UP001066276">
    <property type="component" value="Chromosome 1_2"/>
</dbReference>
<organism evidence="2 3">
    <name type="scientific">Pleurodeles waltl</name>
    <name type="common">Iberian ribbed newt</name>
    <dbReference type="NCBI Taxonomy" id="8319"/>
    <lineage>
        <taxon>Eukaryota</taxon>
        <taxon>Metazoa</taxon>
        <taxon>Chordata</taxon>
        <taxon>Craniata</taxon>
        <taxon>Vertebrata</taxon>
        <taxon>Euteleostomi</taxon>
        <taxon>Amphibia</taxon>
        <taxon>Batrachia</taxon>
        <taxon>Caudata</taxon>
        <taxon>Salamandroidea</taxon>
        <taxon>Salamandridae</taxon>
        <taxon>Pleurodelinae</taxon>
        <taxon>Pleurodeles</taxon>
    </lineage>
</organism>
<gene>
    <name evidence="2" type="ORF">NDU88_001891</name>
</gene>
<feature type="compositionally biased region" description="Polar residues" evidence="1">
    <location>
        <begin position="8"/>
        <end position="20"/>
    </location>
</feature>
<feature type="non-terminal residue" evidence="2">
    <location>
        <position position="103"/>
    </location>
</feature>
<feature type="non-terminal residue" evidence="2">
    <location>
        <position position="1"/>
    </location>
</feature>
<accession>A0AAV7W1B0</accession>
<evidence type="ECO:0000313" key="3">
    <source>
        <dbReference type="Proteomes" id="UP001066276"/>
    </source>
</evidence>